<dbReference type="InterPro" id="IPR045340">
    <property type="entry name" value="DUF6533"/>
</dbReference>
<reference evidence="4" key="1">
    <citation type="submission" date="2020-05" db="EMBL/GenBank/DDBJ databases">
        <title>Mycena genomes resolve the evolution of fungal bioluminescence.</title>
        <authorList>
            <person name="Tsai I.J."/>
        </authorList>
    </citation>
    <scope>NUCLEOTIDE SEQUENCE</scope>
    <source>
        <strain evidence="4">CCC161011</strain>
    </source>
</reference>
<feature type="transmembrane region" description="Helical" evidence="2">
    <location>
        <begin position="209"/>
        <end position="228"/>
    </location>
</feature>
<feature type="domain" description="DUF6533" evidence="3">
    <location>
        <begin position="20"/>
        <end position="65"/>
    </location>
</feature>
<organism evidence="4 5">
    <name type="scientific">Mycena venus</name>
    <dbReference type="NCBI Taxonomy" id="2733690"/>
    <lineage>
        <taxon>Eukaryota</taxon>
        <taxon>Fungi</taxon>
        <taxon>Dikarya</taxon>
        <taxon>Basidiomycota</taxon>
        <taxon>Agaricomycotina</taxon>
        <taxon>Agaricomycetes</taxon>
        <taxon>Agaricomycetidae</taxon>
        <taxon>Agaricales</taxon>
        <taxon>Marasmiineae</taxon>
        <taxon>Mycenaceae</taxon>
        <taxon>Mycena</taxon>
    </lineage>
</organism>
<evidence type="ECO:0000313" key="5">
    <source>
        <dbReference type="Proteomes" id="UP000620124"/>
    </source>
</evidence>
<feature type="transmembrane region" description="Helical" evidence="2">
    <location>
        <begin position="96"/>
        <end position="114"/>
    </location>
</feature>
<sequence>MDDDDWTPGYLGGEIILLNYLHLVGITLLYYDHLISMDKEINLIWRRRKSLSAYSFLLNRYFAFISGIPVSVIPVFVPNDGGENLVSNLEIINSSISLEVITAGIMIIRVYALYGRSQRVLWFMIGTGASVVAVSVWSVSGQQESRSMIIGGCHFGLTESTSYRFAGSWEGLFAFDSAIFGLTIAYAYSAHRLGVRHYNLPTVVVRDGAMYFGLMALSNLANIATYYLVEYWPFLPGALATFANCMSVTMISRLILNLHEHAHDGILTEPADSSVQFDHSPSPLSSVDEDVSMAEVDRDLILNRLRSLRSAIELQCTPKHLSVQNIPTKPTIQQRALNNHERSLKPISAPTMLTPHCNHPHRMARSASSSSPTYPTHARPENALTSKTSPCSSFSLRGARSPTNQHRLLPLSPTGAQFRFSSDESHGT</sequence>
<comment type="caution">
    <text evidence="4">The sequence shown here is derived from an EMBL/GenBank/DDBJ whole genome shotgun (WGS) entry which is preliminary data.</text>
</comment>
<name>A0A8H6Z228_9AGAR</name>
<keyword evidence="5" id="KW-1185">Reference proteome</keyword>
<feature type="transmembrane region" description="Helical" evidence="2">
    <location>
        <begin position="171"/>
        <end position="188"/>
    </location>
</feature>
<feature type="compositionally biased region" description="Polar residues" evidence="1">
    <location>
        <begin position="383"/>
        <end position="406"/>
    </location>
</feature>
<gene>
    <name evidence="4" type="ORF">MVEN_00169800</name>
</gene>
<proteinExistence type="predicted"/>
<accession>A0A8H6Z228</accession>
<keyword evidence="2" id="KW-1133">Transmembrane helix</keyword>
<evidence type="ECO:0000259" key="3">
    <source>
        <dbReference type="Pfam" id="PF20151"/>
    </source>
</evidence>
<evidence type="ECO:0000313" key="4">
    <source>
        <dbReference type="EMBL" id="KAF7368466.1"/>
    </source>
</evidence>
<dbReference type="OrthoDB" id="2686513at2759"/>
<feature type="region of interest" description="Disordered" evidence="1">
    <location>
        <begin position="360"/>
        <end position="428"/>
    </location>
</feature>
<feature type="transmembrane region" description="Helical" evidence="2">
    <location>
        <begin position="51"/>
        <end position="76"/>
    </location>
</feature>
<protein>
    <recommendedName>
        <fullName evidence="3">DUF6533 domain-containing protein</fullName>
    </recommendedName>
</protein>
<dbReference type="Proteomes" id="UP000620124">
    <property type="component" value="Unassembled WGS sequence"/>
</dbReference>
<dbReference type="Pfam" id="PF20151">
    <property type="entry name" value="DUF6533"/>
    <property type="match status" value="1"/>
</dbReference>
<feature type="transmembrane region" description="Helical" evidence="2">
    <location>
        <begin position="12"/>
        <end position="31"/>
    </location>
</feature>
<feature type="transmembrane region" description="Helical" evidence="2">
    <location>
        <begin position="121"/>
        <end position="139"/>
    </location>
</feature>
<dbReference type="AlphaFoldDB" id="A0A8H6Z228"/>
<keyword evidence="2" id="KW-0472">Membrane</keyword>
<feature type="transmembrane region" description="Helical" evidence="2">
    <location>
        <begin position="234"/>
        <end position="256"/>
    </location>
</feature>
<evidence type="ECO:0000256" key="2">
    <source>
        <dbReference type="SAM" id="Phobius"/>
    </source>
</evidence>
<dbReference type="EMBL" id="JACAZI010000002">
    <property type="protein sequence ID" value="KAF7368466.1"/>
    <property type="molecule type" value="Genomic_DNA"/>
</dbReference>
<evidence type="ECO:0000256" key="1">
    <source>
        <dbReference type="SAM" id="MobiDB-lite"/>
    </source>
</evidence>
<keyword evidence="2" id="KW-0812">Transmembrane</keyword>